<evidence type="ECO:0000256" key="2">
    <source>
        <dbReference type="SAM" id="SignalP"/>
    </source>
</evidence>
<gene>
    <name evidence="3" type="ORF">CFIMG_002516RA</name>
</gene>
<evidence type="ECO:0000313" key="3">
    <source>
        <dbReference type="EMBL" id="PHH51270.1"/>
    </source>
</evidence>
<keyword evidence="1" id="KW-0472">Membrane</keyword>
<dbReference type="AlphaFoldDB" id="A0A2C5WZY3"/>
<organism evidence="3 4">
    <name type="scientific">Ceratocystis fimbriata CBS 114723</name>
    <dbReference type="NCBI Taxonomy" id="1035309"/>
    <lineage>
        <taxon>Eukaryota</taxon>
        <taxon>Fungi</taxon>
        <taxon>Dikarya</taxon>
        <taxon>Ascomycota</taxon>
        <taxon>Pezizomycotina</taxon>
        <taxon>Sordariomycetes</taxon>
        <taxon>Hypocreomycetidae</taxon>
        <taxon>Microascales</taxon>
        <taxon>Ceratocystidaceae</taxon>
        <taxon>Ceratocystis</taxon>
    </lineage>
</organism>
<keyword evidence="1" id="KW-1133">Transmembrane helix</keyword>
<name>A0A2C5WZY3_9PEZI</name>
<feature type="transmembrane region" description="Helical" evidence="1">
    <location>
        <begin position="31"/>
        <end position="53"/>
    </location>
</feature>
<proteinExistence type="predicted"/>
<reference evidence="3 4" key="1">
    <citation type="journal article" date="2013" name="Fungal Biol.">
        <title>Analysis of microsatellite markers in the genome of the plant pathogen Ceratocystis fimbriata.</title>
        <authorList>
            <person name="Simpson M.C."/>
            <person name="Wilken P.M."/>
            <person name="Coetzee M.P."/>
            <person name="Wingfield M.J."/>
            <person name="Wingfield B.D."/>
        </authorList>
    </citation>
    <scope>NUCLEOTIDE SEQUENCE [LARGE SCALE GENOMIC DNA]</scope>
    <source>
        <strain evidence="3 4">CBS 114723</strain>
    </source>
</reference>
<reference evidence="3 4" key="2">
    <citation type="journal article" date="2013" name="IMA Fungus">
        <title>IMA Genome-F 1: Ceratocystis fimbriata: Draft nuclear genome sequence for the plant pathogen, Ceratocystis fimbriata.</title>
        <authorList>
            <person name="Wilken P.M."/>
            <person name="Steenkamp E.T."/>
            <person name="Wingfield M.J."/>
            <person name="de Beer Z.W."/>
            <person name="Wingfield B.D."/>
        </authorList>
    </citation>
    <scope>NUCLEOTIDE SEQUENCE [LARGE SCALE GENOMIC DNA]</scope>
    <source>
        <strain evidence="3 4">CBS 114723</strain>
    </source>
</reference>
<sequence length="61" mass="6466">MCTRIITLLVQMCSLNCTGYMAKGGPSTPRAGFVLGITLSPPSTACGLLLQYIKQSVIMKS</sequence>
<dbReference type="Proteomes" id="UP000222788">
    <property type="component" value="Unassembled WGS sequence"/>
</dbReference>
<evidence type="ECO:0000256" key="1">
    <source>
        <dbReference type="SAM" id="Phobius"/>
    </source>
</evidence>
<keyword evidence="1" id="KW-0812">Transmembrane</keyword>
<feature type="signal peptide" evidence="2">
    <location>
        <begin position="1"/>
        <end position="24"/>
    </location>
</feature>
<comment type="caution">
    <text evidence="3">The sequence shown here is derived from an EMBL/GenBank/DDBJ whole genome shotgun (WGS) entry which is preliminary data.</text>
</comment>
<evidence type="ECO:0000313" key="4">
    <source>
        <dbReference type="Proteomes" id="UP000222788"/>
    </source>
</evidence>
<keyword evidence="4" id="KW-1185">Reference proteome</keyword>
<keyword evidence="2" id="KW-0732">Signal</keyword>
<accession>A0A2C5WZY3</accession>
<dbReference type="EMBL" id="APWK03000100">
    <property type="protein sequence ID" value="PHH51270.1"/>
    <property type="molecule type" value="Genomic_DNA"/>
</dbReference>
<feature type="chain" id="PRO_5012067071" evidence="2">
    <location>
        <begin position="25"/>
        <end position="61"/>
    </location>
</feature>
<protein>
    <submittedName>
        <fullName evidence="3">Uncharacterized protein</fullName>
    </submittedName>
</protein>